<reference evidence="3" key="1">
    <citation type="journal article" date="2014" name="Int. J. Syst. Evol. Microbiol.">
        <title>Complete genome sequence of Corynebacterium casei LMG S-19264T (=DSM 44701T), isolated from a smear-ripened cheese.</title>
        <authorList>
            <consortium name="US DOE Joint Genome Institute (JGI-PGF)"/>
            <person name="Walter F."/>
            <person name="Albersmeier A."/>
            <person name="Kalinowski J."/>
            <person name="Ruckert C."/>
        </authorList>
    </citation>
    <scope>NUCLEOTIDE SEQUENCE</scope>
    <source>
        <strain evidence="3">KCTC 23310</strain>
    </source>
</reference>
<dbReference type="PIRSF" id="PIRSF029557">
    <property type="entry name" value="UCP029557"/>
    <property type="match status" value="1"/>
</dbReference>
<feature type="domain" description="DUF1285" evidence="1">
    <location>
        <begin position="14"/>
        <end position="80"/>
    </location>
</feature>
<evidence type="ECO:0000313" key="4">
    <source>
        <dbReference type="Proteomes" id="UP000638981"/>
    </source>
</evidence>
<dbReference type="InterPro" id="IPR048341">
    <property type="entry name" value="DUF1285_N"/>
</dbReference>
<dbReference type="InterPro" id="IPR048342">
    <property type="entry name" value="DUF1285_C"/>
</dbReference>
<evidence type="ECO:0000259" key="2">
    <source>
        <dbReference type="Pfam" id="PF21028"/>
    </source>
</evidence>
<dbReference type="Pfam" id="PF06938">
    <property type="entry name" value="DUF1285_N"/>
    <property type="match status" value="1"/>
</dbReference>
<dbReference type="AlphaFoldDB" id="A0A918TV79"/>
<name>A0A918TV79_9RHOB</name>
<feature type="domain" description="DUF1285" evidence="2">
    <location>
        <begin position="81"/>
        <end position="165"/>
    </location>
</feature>
<dbReference type="InterPro" id="IPR010707">
    <property type="entry name" value="DUF1285"/>
</dbReference>
<comment type="caution">
    <text evidence="3">The sequence shown here is derived from an EMBL/GenBank/DDBJ whole genome shotgun (WGS) entry which is preliminary data.</text>
</comment>
<dbReference type="Gene3D" id="2.30.270.10">
    <property type="entry name" value="duf1285 protein"/>
    <property type="match status" value="1"/>
</dbReference>
<dbReference type="Pfam" id="PF21028">
    <property type="entry name" value="DUF1285_C"/>
    <property type="match status" value="1"/>
</dbReference>
<evidence type="ECO:0000259" key="1">
    <source>
        <dbReference type="Pfam" id="PF06938"/>
    </source>
</evidence>
<dbReference type="Gene3D" id="2.20.70.10">
    <property type="match status" value="1"/>
</dbReference>
<evidence type="ECO:0000313" key="3">
    <source>
        <dbReference type="EMBL" id="GHC63408.1"/>
    </source>
</evidence>
<dbReference type="Proteomes" id="UP000638981">
    <property type="component" value="Unassembled WGS sequence"/>
</dbReference>
<dbReference type="EMBL" id="BMYJ01000010">
    <property type="protein sequence ID" value="GHC63408.1"/>
    <property type="molecule type" value="Genomic_DNA"/>
</dbReference>
<protein>
    <recommendedName>
        <fullName evidence="5">DUF1285 domain-containing protein</fullName>
    </recommendedName>
</protein>
<organism evidence="3 4">
    <name type="scientific">Neogemmobacter tilapiae</name>
    <dbReference type="NCBI Taxonomy" id="875041"/>
    <lineage>
        <taxon>Bacteria</taxon>
        <taxon>Pseudomonadati</taxon>
        <taxon>Pseudomonadota</taxon>
        <taxon>Alphaproteobacteria</taxon>
        <taxon>Rhodobacterales</taxon>
        <taxon>Paracoccaceae</taxon>
        <taxon>Neogemmobacter</taxon>
    </lineage>
</organism>
<proteinExistence type="predicted"/>
<dbReference type="Gene3D" id="3.10.540.10">
    <property type="entry name" value="duf1285 like domain"/>
    <property type="match status" value="1"/>
</dbReference>
<reference evidence="3" key="2">
    <citation type="submission" date="2020-09" db="EMBL/GenBank/DDBJ databases">
        <authorList>
            <person name="Sun Q."/>
            <person name="Kim S."/>
        </authorList>
    </citation>
    <scope>NUCLEOTIDE SEQUENCE</scope>
    <source>
        <strain evidence="3">KCTC 23310</strain>
    </source>
</reference>
<dbReference type="InterPro" id="IPR023361">
    <property type="entry name" value="DUF1285_beta_roll_sf"/>
</dbReference>
<keyword evidence="4" id="KW-1185">Reference proteome</keyword>
<evidence type="ECO:0008006" key="5">
    <source>
        <dbReference type="Google" id="ProtNLM"/>
    </source>
</evidence>
<sequence length="172" mass="19303">MEQAMALTGGKGPAPVHLWNPDFCGDSEMRIARDGTWFHQGTPIGRAPLVRLFSTILKREGDAYFLVTPVEKLSIAVEDVPFVAVDLEQDDQGISFITGQGDLARLGADHPLRLKWDTPYVMVRAGLEARVDRKTFFRLVEMGKVERFEGEDWFGVRSDGVFFPLMRAKDMG</sequence>
<accession>A0A918TV79</accession>
<gene>
    <name evidence="3" type="ORF">GCM10007315_29580</name>
</gene>